<evidence type="ECO:0000256" key="8">
    <source>
        <dbReference type="ARBA" id="ARBA00022989"/>
    </source>
</evidence>
<feature type="transmembrane region" description="Helical" evidence="10">
    <location>
        <begin position="14"/>
        <end position="36"/>
    </location>
</feature>
<keyword evidence="10" id="KW-0997">Cell inner membrane</keyword>
<dbReference type="PANTHER" id="PTHR35091">
    <property type="entry name" value="FLAGELLAR PROTEIN FLIL"/>
    <property type="match status" value="1"/>
</dbReference>
<evidence type="ECO:0000256" key="2">
    <source>
        <dbReference type="ARBA" id="ARBA00004162"/>
    </source>
</evidence>
<dbReference type="GO" id="GO:0009425">
    <property type="term" value="C:bacterial-type flagellum basal body"/>
    <property type="evidence" value="ECO:0007669"/>
    <property type="project" value="InterPro"/>
</dbReference>
<keyword evidence="9 10" id="KW-0472">Membrane</keyword>
<organism evidence="11 12">
    <name type="scientific">Pigmentiphaga humi</name>
    <dbReference type="NCBI Taxonomy" id="2478468"/>
    <lineage>
        <taxon>Bacteria</taxon>
        <taxon>Pseudomonadati</taxon>
        <taxon>Pseudomonadota</taxon>
        <taxon>Betaproteobacteria</taxon>
        <taxon>Burkholderiales</taxon>
        <taxon>Alcaligenaceae</taxon>
        <taxon>Pigmentiphaga</taxon>
    </lineage>
</organism>
<keyword evidence="11" id="KW-0282">Flagellum</keyword>
<dbReference type="Proteomes" id="UP000277294">
    <property type="component" value="Unassembled WGS sequence"/>
</dbReference>
<comment type="subcellular location">
    <subcellularLocation>
        <location evidence="10">Cell inner membrane</location>
    </subcellularLocation>
    <subcellularLocation>
        <location evidence="2">Cell membrane</location>
        <topology evidence="2">Single-pass membrane protein</topology>
    </subcellularLocation>
</comment>
<keyword evidence="11" id="KW-0966">Cell projection</keyword>
<keyword evidence="5 10" id="KW-0145">Chemotaxis</keyword>
<evidence type="ECO:0000256" key="3">
    <source>
        <dbReference type="ARBA" id="ARBA00008281"/>
    </source>
</evidence>
<evidence type="ECO:0000256" key="9">
    <source>
        <dbReference type="ARBA" id="ARBA00023136"/>
    </source>
</evidence>
<dbReference type="GO" id="GO:0071978">
    <property type="term" value="P:bacterial-type flagellum-dependent swarming motility"/>
    <property type="evidence" value="ECO:0007669"/>
    <property type="project" value="TreeGrafter"/>
</dbReference>
<evidence type="ECO:0000313" key="12">
    <source>
        <dbReference type="Proteomes" id="UP000277294"/>
    </source>
</evidence>
<keyword evidence="4" id="KW-1003">Cell membrane</keyword>
<proteinExistence type="inferred from homology"/>
<dbReference type="AlphaFoldDB" id="A0A3P4B0W5"/>
<sequence>MAEAAIPVKRTRTWLIVLGGLVLLIVIAGMAAMLLIHNKQLASFESYGYAGGPSSEQEQVAEPAPPPLSNAGKHVFSALEMFTANLAERDRDRFVQVGVVLELGDAKTAAAFNAVIPPVRSEILMLLTSKTVDELGTLQGKQRLAVQIVDIARKYIAPEYQSGIYAAHFSGFVIQ</sequence>
<dbReference type="GO" id="GO:0005886">
    <property type="term" value="C:plasma membrane"/>
    <property type="evidence" value="ECO:0007669"/>
    <property type="project" value="UniProtKB-SubCell"/>
</dbReference>
<dbReference type="Pfam" id="PF03748">
    <property type="entry name" value="FliL"/>
    <property type="match status" value="1"/>
</dbReference>
<comment type="similarity">
    <text evidence="3 10">Belongs to the FliL family.</text>
</comment>
<keyword evidence="7 10" id="KW-0283">Flagellar rotation</keyword>
<dbReference type="PANTHER" id="PTHR35091:SF2">
    <property type="entry name" value="FLAGELLAR PROTEIN FLIL"/>
    <property type="match status" value="1"/>
</dbReference>
<evidence type="ECO:0000256" key="1">
    <source>
        <dbReference type="ARBA" id="ARBA00002254"/>
    </source>
</evidence>
<keyword evidence="6 10" id="KW-0812">Transmembrane</keyword>
<dbReference type="GO" id="GO:0006935">
    <property type="term" value="P:chemotaxis"/>
    <property type="evidence" value="ECO:0007669"/>
    <property type="project" value="UniProtKB-KW"/>
</dbReference>
<keyword evidence="8 10" id="KW-1133">Transmembrane helix</keyword>
<evidence type="ECO:0000256" key="4">
    <source>
        <dbReference type="ARBA" id="ARBA00022475"/>
    </source>
</evidence>
<dbReference type="EMBL" id="UWPJ01000016">
    <property type="protein sequence ID" value="VCU69939.1"/>
    <property type="molecule type" value="Genomic_DNA"/>
</dbReference>
<keyword evidence="11" id="KW-0969">Cilium</keyword>
<dbReference type="InterPro" id="IPR005503">
    <property type="entry name" value="FliL"/>
</dbReference>
<accession>A0A3P4B0W5</accession>
<dbReference type="OrthoDB" id="5297029at2"/>
<reference evidence="11 12" key="1">
    <citation type="submission" date="2018-10" db="EMBL/GenBank/DDBJ databases">
        <authorList>
            <person name="Criscuolo A."/>
        </authorList>
    </citation>
    <scope>NUCLEOTIDE SEQUENCE [LARGE SCALE GENOMIC DNA]</scope>
    <source>
        <strain evidence="11">DnA1</strain>
    </source>
</reference>
<evidence type="ECO:0000256" key="7">
    <source>
        <dbReference type="ARBA" id="ARBA00022779"/>
    </source>
</evidence>
<evidence type="ECO:0000256" key="6">
    <source>
        <dbReference type="ARBA" id="ARBA00022692"/>
    </source>
</evidence>
<name>A0A3P4B0W5_9BURK</name>
<evidence type="ECO:0000313" key="11">
    <source>
        <dbReference type="EMBL" id="VCU69939.1"/>
    </source>
</evidence>
<dbReference type="RefSeq" id="WP_160142233.1">
    <property type="nucleotide sequence ID" value="NZ_UWPJ01000016.1"/>
</dbReference>
<evidence type="ECO:0000256" key="10">
    <source>
        <dbReference type="RuleBase" id="RU364125"/>
    </source>
</evidence>
<protein>
    <recommendedName>
        <fullName evidence="10">Flagellar protein FliL</fullName>
    </recommendedName>
</protein>
<comment type="function">
    <text evidence="1 10">Controls the rotational direction of flagella during chemotaxis.</text>
</comment>
<gene>
    <name evidence="11" type="ORF">PIGHUM_02004</name>
</gene>
<evidence type="ECO:0000256" key="5">
    <source>
        <dbReference type="ARBA" id="ARBA00022500"/>
    </source>
</evidence>
<keyword evidence="12" id="KW-1185">Reference proteome</keyword>